<proteinExistence type="predicted"/>
<reference evidence="1 2" key="1">
    <citation type="submission" date="2020-03" db="EMBL/GenBank/DDBJ databases">
        <title>Rubrivivax benzoatilyticus JA2 (sequenced after 10 years sub-culturing).</title>
        <authorList>
            <person name="Gupta D."/>
            <person name="Chintalapati S."/>
            <person name="Chintalapati V.R."/>
        </authorList>
    </citation>
    <scope>NUCLEOTIDE SEQUENCE [LARGE SCALE GENOMIC DNA]</scope>
    <source>
        <strain evidence="1 2">JA2-Mal</strain>
    </source>
</reference>
<organism evidence="1 2">
    <name type="scientific">Rubrivivax benzoatilyticus</name>
    <dbReference type="NCBI Taxonomy" id="316997"/>
    <lineage>
        <taxon>Bacteria</taxon>
        <taxon>Pseudomonadati</taxon>
        <taxon>Pseudomonadota</taxon>
        <taxon>Betaproteobacteria</taxon>
        <taxon>Burkholderiales</taxon>
        <taxon>Sphaerotilaceae</taxon>
        <taxon>Rubrivivax</taxon>
    </lineage>
</organism>
<dbReference type="RefSeq" id="WP_138938904.1">
    <property type="nucleotide sequence ID" value="NZ_JAAOCD010000001.1"/>
</dbReference>
<comment type="caution">
    <text evidence="1">The sequence shown here is derived from an EMBL/GenBank/DDBJ whole genome shotgun (WGS) entry which is preliminary data.</text>
</comment>
<name>A0ABX0HU44_9BURK</name>
<evidence type="ECO:0000313" key="2">
    <source>
        <dbReference type="Proteomes" id="UP000802098"/>
    </source>
</evidence>
<sequence>MSTKPIDDLGFERVASLESLAGCYENRAHVGKGVGLMFLSSIIWPDSKLPHGDITAVEVRSLMDDKVSVSAHTSNGVIKEQVFASGRDFTFESGQVRLTRPFGSAASESGNVFIGVGTQTKKLGIDSDGNGRAVSSASFAGTAFLVIPIAGGVSDVGRFTRNRALCVQHGQ</sequence>
<keyword evidence="2" id="KW-1185">Reference proteome</keyword>
<protein>
    <submittedName>
        <fullName evidence="1">Uncharacterized protein</fullName>
    </submittedName>
</protein>
<gene>
    <name evidence="1" type="ORF">G7087_00620</name>
</gene>
<accession>A0ABX0HU44</accession>
<dbReference type="EMBL" id="JAAOCD010000001">
    <property type="protein sequence ID" value="NHK96870.1"/>
    <property type="molecule type" value="Genomic_DNA"/>
</dbReference>
<dbReference type="Proteomes" id="UP000802098">
    <property type="component" value="Unassembled WGS sequence"/>
</dbReference>
<evidence type="ECO:0000313" key="1">
    <source>
        <dbReference type="EMBL" id="NHK96870.1"/>
    </source>
</evidence>